<gene>
    <name evidence="1" type="ORF">CTRU02_200968</name>
</gene>
<dbReference type="EMBL" id="VUJX02000001">
    <property type="protein sequence ID" value="KAL0943082.1"/>
    <property type="molecule type" value="Genomic_DNA"/>
</dbReference>
<comment type="caution">
    <text evidence="1">The sequence shown here is derived from an EMBL/GenBank/DDBJ whole genome shotgun (WGS) entry which is preliminary data.</text>
</comment>
<dbReference type="Proteomes" id="UP000805649">
    <property type="component" value="Unassembled WGS sequence"/>
</dbReference>
<accession>A0ACC3ZG28</accession>
<proteinExistence type="predicted"/>
<sequence length="85" mass="9360">MYKAAAITTEGSRNCTWMLGTHGVSTHHKQTGHPRISHGASQLLRHMLPVIIIKKKKKKTSPANPELWSPAPPVLRRQSCAVTPS</sequence>
<protein>
    <submittedName>
        <fullName evidence="1">Uncharacterized protein</fullName>
    </submittedName>
</protein>
<evidence type="ECO:0000313" key="2">
    <source>
        <dbReference type="Proteomes" id="UP000805649"/>
    </source>
</evidence>
<evidence type="ECO:0000313" key="1">
    <source>
        <dbReference type="EMBL" id="KAL0943082.1"/>
    </source>
</evidence>
<reference evidence="1 2" key="1">
    <citation type="journal article" date="2020" name="Phytopathology">
        <title>Genome Sequence Resources of Colletotrichum truncatum, C. plurivorum, C. musicola, and C. sojae: Four Species Pathogenic to Soybean (Glycine max).</title>
        <authorList>
            <person name="Rogerio F."/>
            <person name="Boufleur T.R."/>
            <person name="Ciampi-Guillardi M."/>
            <person name="Sukno S.A."/>
            <person name="Thon M.R."/>
            <person name="Massola Junior N.S."/>
            <person name="Baroncelli R."/>
        </authorList>
    </citation>
    <scope>NUCLEOTIDE SEQUENCE [LARGE SCALE GENOMIC DNA]</scope>
    <source>
        <strain evidence="1 2">CMES1059</strain>
    </source>
</reference>
<keyword evidence="2" id="KW-1185">Reference proteome</keyword>
<name>A0ACC3ZG28_COLTU</name>
<organism evidence="1 2">
    <name type="scientific">Colletotrichum truncatum</name>
    <name type="common">Anthracnose fungus</name>
    <name type="synonym">Colletotrichum capsici</name>
    <dbReference type="NCBI Taxonomy" id="5467"/>
    <lineage>
        <taxon>Eukaryota</taxon>
        <taxon>Fungi</taxon>
        <taxon>Dikarya</taxon>
        <taxon>Ascomycota</taxon>
        <taxon>Pezizomycotina</taxon>
        <taxon>Sordariomycetes</taxon>
        <taxon>Hypocreomycetidae</taxon>
        <taxon>Glomerellales</taxon>
        <taxon>Glomerellaceae</taxon>
        <taxon>Colletotrichum</taxon>
        <taxon>Colletotrichum truncatum species complex</taxon>
    </lineage>
</organism>